<reference evidence="6" key="1">
    <citation type="submission" date="2009-04" db="EMBL/GenBank/DDBJ databases">
        <authorList>
            <person name="Weinstock G."/>
            <person name="Sodergren E."/>
            <person name="Clifton S."/>
            <person name="Fulton L."/>
            <person name="Fulton B."/>
            <person name="Courtney L."/>
            <person name="Fronick C."/>
            <person name="Harrison M."/>
            <person name="Strong C."/>
            <person name="Farmer C."/>
            <person name="Delahaunty K."/>
            <person name="Markovic C."/>
            <person name="Hall O."/>
            <person name="Minx P."/>
            <person name="Tomlinson C."/>
            <person name="Mitreva M."/>
            <person name="Nelson J."/>
            <person name="Hou S."/>
            <person name="Wollam A."/>
            <person name="Pepin K.H."/>
            <person name="Johnson M."/>
            <person name="Bhonagiri V."/>
            <person name="Nash W.E."/>
            <person name="Warren W."/>
            <person name="Chinwalla A."/>
            <person name="Mardis E.R."/>
            <person name="Wilson R.K."/>
        </authorList>
    </citation>
    <scope>NUCLEOTIDE SEQUENCE [LARGE SCALE GENOMIC DNA]</scope>
    <source>
        <strain evidence="6">DSM 14600</strain>
    </source>
</reference>
<dbReference type="Gene3D" id="3.60.15.10">
    <property type="entry name" value="Ribonuclease Z/Hydroxyacylglutathione hydrolase-like"/>
    <property type="match status" value="1"/>
</dbReference>
<evidence type="ECO:0000259" key="5">
    <source>
        <dbReference type="SMART" id="SM00849"/>
    </source>
</evidence>
<dbReference type="eggNOG" id="COG0491">
    <property type="taxonomic scope" value="Bacteria"/>
</dbReference>
<evidence type="ECO:0000313" key="6">
    <source>
        <dbReference type="EMBL" id="EEP29108.1"/>
    </source>
</evidence>
<evidence type="ECO:0000256" key="3">
    <source>
        <dbReference type="ARBA" id="ARBA00022801"/>
    </source>
</evidence>
<keyword evidence="2" id="KW-0479">Metal-binding</keyword>
<dbReference type="HOGENOM" id="CLU_030571_5_2_9"/>
<dbReference type="InterPro" id="IPR051453">
    <property type="entry name" value="MBL_Glyoxalase_II"/>
</dbReference>
<dbReference type="STRING" id="626523.GCWU000342_00461"/>
<dbReference type="RefSeq" id="WP_006905496.1">
    <property type="nucleotide sequence ID" value="NZ_GG665866.1"/>
</dbReference>
<dbReference type="AlphaFoldDB" id="C4G911"/>
<dbReference type="SMART" id="SM00849">
    <property type="entry name" value="Lactamase_B"/>
    <property type="match status" value="1"/>
</dbReference>
<dbReference type="Pfam" id="PF00753">
    <property type="entry name" value="Lactamase_B"/>
    <property type="match status" value="1"/>
</dbReference>
<dbReference type="GO" id="GO:0016787">
    <property type="term" value="F:hydrolase activity"/>
    <property type="evidence" value="ECO:0007669"/>
    <property type="project" value="UniProtKB-KW"/>
</dbReference>
<dbReference type="SUPFAM" id="SSF56281">
    <property type="entry name" value="Metallo-hydrolase/oxidoreductase"/>
    <property type="match status" value="1"/>
</dbReference>
<dbReference type="EMBL" id="ACIP02000001">
    <property type="protein sequence ID" value="EEP29108.1"/>
    <property type="molecule type" value="Genomic_DNA"/>
</dbReference>
<evidence type="ECO:0000256" key="1">
    <source>
        <dbReference type="ARBA" id="ARBA00001947"/>
    </source>
</evidence>
<dbReference type="InterPro" id="IPR036866">
    <property type="entry name" value="RibonucZ/Hydroxyglut_hydro"/>
</dbReference>
<dbReference type="CDD" id="cd06262">
    <property type="entry name" value="metallo-hydrolase-like_MBL-fold"/>
    <property type="match status" value="1"/>
</dbReference>
<sequence length="210" mass="23145">MLIQQFVVGPVETNCYIIHKEGEKEALIIDPGAAGRQLAEHLRKEGLRLAAVLLTHGHADHAGGIEDLLRELKDRVPVIAYEGEKRTLADPNYNLSSWILSHSQVFHADLFMRDGEEKDLAGLHFRLLATPGHTEGGCCFYFPYENVLFSGDSLFAGSLGRTDFPGGSVALLVRSVKEKLMTLPEGTRVLPGHEGETTIGEERVNNPYLL</sequence>
<dbReference type="PANTHER" id="PTHR46233:SF3">
    <property type="entry name" value="HYDROXYACYLGLUTATHIONE HYDROLASE GLOC"/>
    <property type="match status" value="1"/>
</dbReference>
<evidence type="ECO:0000256" key="4">
    <source>
        <dbReference type="ARBA" id="ARBA00022833"/>
    </source>
</evidence>
<accession>C4G911</accession>
<keyword evidence="3" id="KW-0378">Hydrolase</keyword>
<organism evidence="6 7">
    <name type="scientific">Shuttleworthella satelles DSM 14600</name>
    <dbReference type="NCBI Taxonomy" id="626523"/>
    <lineage>
        <taxon>Bacteria</taxon>
        <taxon>Bacillati</taxon>
        <taxon>Bacillota</taxon>
        <taxon>Clostridia</taxon>
        <taxon>Lachnospirales</taxon>
        <taxon>Lachnospiraceae</taxon>
        <taxon>Shuttleworthella</taxon>
    </lineage>
</organism>
<dbReference type="InterPro" id="IPR001279">
    <property type="entry name" value="Metallo-B-lactamas"/>
</dbReference>
<keyword evidence="4" id="KW-0862">Zinc</keyword>
<evidence type="ECO:0000256" key="2">
    <source>
        <dbReference type="ARBA" id="ARBA00022723"/>
    </source>
</evidence>
<protein>
    <submittedName>
        <fullName evidence="6">Metallo-beta-lactamase domain protein</fullName>
    </submittedName>
</protein>
<dbReference type="Proteomes" id="UP000003494">
    <property type="component" value="Unassembled WGS sequence"/>
</dbReference>
<gene>
    <name evidence="6" type="ORF">GCWU000342_00461</name>
</gene>
<name>C4G911_9FIRM</name>
<feature type="domain" description="Metallo-beta-lactamase" evidence="5">
    <location>
        <begin position="12"/>
        <end position="193"/>
    </location>
</feature>
<keyword evidence="7" id="KW-1185">Reference proteome</keyword>
<dbReference type="PANTHER" id="PTHR46233">
    <property type="entry name" value="HYDROXYACYLGLUTATHIONE HYDROLASE GLOC"/>
    <property type="match status" value="1"/>
</dbReference>
<evidence type="ECO:0000313" key="7">
    <source>
        <dbReference type="Proteomes" id="UP000003494"/>
    </source>
</evidence>
<proteinExistence type="predicted"/>
<comment type="cofactor">
    <cofactor evidence="1">
        <name>Zn(2+)</name>
        <dbReference type="ChEBI" id="CHEBI:29105"/>
    </cofactor>
</comment>
<dbReference type="GO" id="GO:0046872">
    <property type="term" value="F:metal ion binding"/>
    <property type="evidence" value="ECO:0007669"/>
    <property type="project" value="UniProtKB-KW"/>
</dbReference>
<comment type="caution">
    <text evidence="6">The sequence shown here is derived from an EMBL/GenBank/DDBJ whole genome shotgun (WGS) entry which is preliminary data.</text>
</comment>